<proteinExistence type="predicted"/>
<sequence length="112" mass="12019">MSEGLQDRHCTTAPPGPPFGERDPPFQSPPPLSPSFLSLSSRGMMVGMATFPPSLLPMGASPSPRDEVFPTYFVAADLNGFDLEGGPLRGQEINVISDVDGILQIDFLARMQ</sequence>
<organism evidence="2 3">
    <name type="scientific">Phrynosoma platyrhinos</name>
    <name type="common">Desert horned lizard</name>
    <dbReference type="NCBI Taxonomy" id="52577"/>
    <lineage>
        <taxon>Eukaryota</taxon>
        <taxon>Metazoa</taxon>
        <taxon>Chordata</taxon>
        <taxon>Craniata</taxon>
        <taxon>Vertebrata</taxon>
        <taxon>Euteleostomi</taxon>
        <taxon>Lepidosauria</taxon>
        <taxon>Squamata</taxon>
        <taxon>Bifurcata</taxon>
        <taxon>Unidentata</taxon>
        <taxon>Episquamata</taxon>
        <taxon>Toxicofera</taxon>
        <taxon>Iguania</taxon>
        <taxon>Phrynosomatidae</taxon>
        <taxon>Phrynosomatinae</taxon>
        <taxon>Phrynosoma</taxon>
    </lineage>
</organism>
<reference evidence="2 3" key="1">
    <citation type="journal article" date="2022" name="Gigascience">
        <title>A chromosome-level genome assembly and annotation of the desert horned lizard, Phrynosoma platyrhinos, provides insight into chromosomal rearrangements among reptiles.</title>
        <authorList>
            <person name="Koochekian N."/>
            <person name="Ascanio A."/>
            <person name="Farleigh K."/>
            <person name="Card D.C."/>
            <person name="Schield D.R."/>
            <person name="Castoe T.A."/>
            <person name="Jezkova T."/>
        </authorList>
    </citation>
    <scope>NUCLEOTIDE SEQUENCE [LARGE SCALE GENOMIC DNA]</scope>
    <source>
        <strain evidence="2">NK-2021</strain>
    </source>
</reference>
<dbReference type="EMBL" id="JAIPUX010005289">
    <property type="protein sequence ID" value="KAH0617347.1"/>
    <property type="molecule type" value="Genomic_DNA"/>
</dbReference>
<accession>A0ABQ7SJ49</accession>
<evidence type="ECO:0000256" key="1">
    <source>
        <dbReference type="SAM" id="MobiDB-lite"/>
    </source>
</evidence>
<feature type="region of interest" description="Disordered" evidence="1">
    <location>
        <begin position="1"/>
        <end position="37"/>
    </location>
</feature>
<dbReference type="Proteomes" id="UP000826234">
    <property type="component" value="Unassembled WGS sequence"/>
</dbReference>
<evidence type="ECO:0000313" key="3">
    <source>
        <dbReference type="Proteomes" id="UP000826234"/>
    </source>
</evidence>
<feature type="compositionally biased region" description="Basic and acidic residues" evidence="1">
    <location>
        <begin position="1"/>
        <end position="10"/>
    </location>
</feature>
<comment type="caution">
    <text evidence="2">The sequence shown here is derived from an EMBL/GenBank/DDBJ whole genome shotgun (WGS) entry which is preliminary data.</text>
</comment>
<keyword evidence="3" id="KW-1185">Reference proteome</keyword>
<name>A0ABQ7SJ49_PHRPL</name>
<gene>
    <name evidence="2" type="ORF">JD844_015405</name>
</gene>
<protein>
    <submittedName>
        <fullName evidence="2">Uncharacterized protein</fullName>
    </submittedName>
</protein>
<evidence type="ECO:0000313" key="2">
    <source>
        <dbReference type="EMBL" id="KAH0617347.1"/>
    </source>
</evidence>